<evidence type="ECO:0000313" key="3">
    <source>
        <dbReference type="Proteomes" id="UP000460298"/>
    </source>
</evidence>
<evidence type="ECO:0000256" key="1">
    <source>
        <dbReference type="SAM" id="Phobius"/>
    </source>
</evidence>
<sequence>MVFANMLESVRRRSAFSNIVLFEFADALRSRWLIVYALLIFSFSFFLLSLSSGGGDVAASLLNFVLLLVPLFLLVYGTVAFHGSLSFQRVILALGVSRTTLYAGQFVGRLLGLLPGFAVGLLLAFILASSIEAIGSLFLILTYGLLLNAVFLALSFLLSQLSERLELLIAAAMGIWFVLYVLYDSLLMLMVIFFGDFPLQNVLLSMTLVNPIDTMRSIVLMQGNLQSLMTHSSAVYAKVLSGYTGVIVGTIVLFLQAGVAAFIGLHLYRKRDL</sequence>
<keyword evidence="1" id="KW-1133">Transmembrane helix</keyword>
<feature type="transmembrane region" description="Helical" evidence="1">
    <location>
        <begin position="106"/>
        <end position="128"/>
    </location>
</feature>
<dbReference type="Proteomes" id="UP000460298">
    <property type="component" value="Unassembled WGS sequence"/>
</dbReference>
<protein>
    <submittedName>
        <fullName evidence="2">Uncharacterized protein</fullName>
    </submittedName>
</protein>
<dbReference type="EMBL" id="WBUI01000003">
    <property type="protein sequence ID" value="KAB2934365.1"/>
    <property type="molecule type" value="Genomic_DNA"/>
</dbReference>
<feature type="transmembrane region" description="Helical" evidence="1">
    <location>
        <begin position="246"/>
        <end position="268"/>
    </location>
</feature>
<keyword evidence="1" id="KW-0472">Membrane</keyword>
<keyword evidence="1" id="KW-0812">Transmembrane</keyword>
<comment type="caution">
    <text evidence="2">The sequence shown here is derived from an EMBL/GenBank/DDBJ whole genome shotgun (WGS) entry which is preliminary data.</text>
</comment>
<evidence type="ECO:0000313" key="2">
    <source>
        <dbReference type="EMBL" id="KAB2934365.1"/>
    </source>
</evidence>
<feature type="transmembrane region" description="Helical" evidence="1">
    <location>
        <begin position="64"/>
        <end position="85"/>
    </location>
</feature>
<feature type="transmembrane region" description="Helical" evidence="1">
    <location>
        <begin position="167"/>
        <end position="194"/>
    </location>
</feature>
<reference evidence="2 3" key="1">
    <citation type="submission" date="2019-10" db="EMBL/GenBank/DDBJ databases">
        <title>Extracellular Electron Transfer in a Candidatus Methanoperedens spp. Enrichment Culture.</title>
        <authorList>
            <person name="Berger S."/>
            <person name="Rangel Shaw D."/>
            <person name="Berben T."/>
            <person name="In 'T Zandt M."/>
            <person name="Frank J."/>
            <person name="Reimann J."/>
            <person name="Jetten M.S.M."/>
            <person name="Welte C.U."/>
        </authorList>
    </citation>
    <scope>NUCLEOTIDE SEQUENCE [LARGE SCALE GENOMIC DNA]</scope>
    <source>
        <strain evidence="2">SB12</strain>
    </source>
</reference>
<feature type="transmembrane region" description="Helical" evidence="1">
    <location>
        <begin position="134"/>
        <end position="158"/>
    </location>
</feature>
<dbReference type="GO" id="GO:0005886">
    <property type="term" value="C:plasma membrane"/>
    <property type="evidence" value="ECO:0007669"/>
    <property type="project" value="UniProtKB-SubCell"/>
</dbReference>
<name>A0A833H3Y2_9LEPT</name>
<proteinExistence type="predicted"/>
<organism evidence="2 3">
    <name type="scientific">Leptonema illini</name>
    <dbReference type="NCBI Taxonomy" id="183"/>
    <lineage>
        <taxon>Bacteria</taxon>
        <taxon>Pseudomonadati</taxon>
        <taxon>Spirochaetota</taxon>
        <taxon>Spirochaetia</taxon>
        <taxon>Leptospirales</taxon>
        <taxon>Leptospiraceae</taxon>
        <taxon>Leptonema</taxon>
    </lineage>
</organism>
<gene>
    <name evidence="2" type="ORF">F9K24_04890</name>
</gene>
<dbReference type="GO" id="GO:0140359">
    <property type="term" value="F:ABC-type transporter activity"/>
    <property type="evidence" value="ECO:0007669"/>
    <property type="project" value="InterPro"/>
</dbReference>
<accession>A0A833H3Y2</accession>
<dbReference type="AlphaFoldDB" id="A0A833H3Y2"/>
<feature type="transmembrane region" description="Helical" evidence="1">
    <location>
        <begin position="33"/>
        <end position="52"/>
    </location>
</feature>